<organism evidence="3 4">
    <name type="scientific">Pediococcus acidilactici</name>
    <dbReference type="NCBI Taxonomy" id="1254"/>
    <lineage>
        <taxon>Bacteria</taxon>
        <taxon>Bacillati</taxon>
        <taxon>Bacillota</taxon>
        <taxon>Bacilli</taxon>
        <taxon>Lactobacillales</taxon>
        <taxon>Lactobacillaceae</taxon>
        <taxon>Pediococcus</taxon>
        <taxon>Pediococcus acidilactici group</taxon>
    </lineage>
</organism>
<dbReference type="Pfam" id="PF00300">
    <property type="entry name" value="His_Phos_1"/>
    <property type="match status" value="1"/>
</dbReference>
<dbReference type="SMART" id="SM00855">
    <property type="entry name" value="PGAM"/>
    <property type="match status" value="1"/>
</dbReference>
<dbReference type="GeneID" id="57366708"/>
<dbReference type="GO" id="GO:0005829">
    <property type="term" value="C:cytosol"/>
    <property type="evidence" value="ECO:0007669"/>
    <property type="project" value="TreeGrafter"/>
</dbReference>
<evidence type="ECO:0000256" key="1">
    <source>
        <dbReference type="PIRSR" id="PIRSR613078-1"/>
    </source>
</evidence>
<name>A0AAN5Y9Q4_PEDAC</name>
<dbReference type="PANTHER" id="PTHR48100">
    <property type="entry name" value="BROAD-SPECIFICITY PHOSPHATASE YOR283W-RELATED"/>
    <property type="match status" value="1"/>
</dbReference>
<dbReference type="EMBL" id="JAWJAV010000002">
    <property type="protein sequence ID" value="MDV2620818.1"/>
    <property type="molecule type" value="Genomic_DNA"/>
</dbReference>
<dbReference type="KEGG" id="paci:A4V11_05960"/>
<dbReference type="InterPro" id="IPR013078">
    <property type="entry name" value="His_Pase_superF_clade-1"/>
</dbReference>
<dbReference type="CDD" id="cd07067">
    <property type="entry name" value="HP_PGM_like"/>
    <property type="match status" value="1"/>
</dbReference>
<dbReference type="SUPFAM" id="SSF53254">
    <property type="entry name" value="Phosphoglycerate mutase-like"/>
    <property type="match status" value="1"/>
</dbReference>
<dbReference type="GO" id="GO:0016791">
    <property type="term" value="F:phosphatase activity"/>
    <property type="evidence" value="ECO:0007669"/>
    <property type="project" value="TreeGrafter"/>
</dbReference>
<dbReference type="Gene3D" id="3.40.50.1240">
    <property type="entry name" value="Phosphoglycerate mutase-like"/>
    <property type="match status" value="1"/>
</dbReference>
<accession>A0AAN5Y9Q4</accession>
<dbReference type="EC" id="3.1.3.-" evidence="3"/>
<dbReference type="PANTHER" id="PTHR48100:SF44">
    <property type="entry name" value="PHOSPHATASE C1620.13-RELATED"/>
    <property type="match status" value="1"/>
</dbReference>
<dbReference type="InterPro" id="IPR029033">
    <property type="entry name" value="His_PPase_superfam"/>
</dbReference>
<feature type="binding site" evidence="2">
    <location>
        <position position="58"/>
    </location>
    <ligand>
        <name>substrate</name>
    </ligand>
</feature>
<dbReference type="PIRSF" id="PIRSF000709">
    <property type="entry name" value="6PFK_2-Ptase"/>
    <property type="match status" value="1"/>
</dbReference>
<gene>
    <name evidence="3" type="ORF">R0G89_03620</name>
</gene>
<dbReference type="Proteomes" id="UP001280897">
    <property type="component" value="Unassembled WGS sequence"/>
</dbReference>
<keyword evidence="3" id="KW-0378">Hydrolase</keyword>
<sequence>MLLTIVRHSTSQDNGRGLVSGARSDVGLSPAGIEYAKEVSQNYDWHQFDHVFCSPMLRAKQTAKILLGDDAALTYDPRITEMDFGDWDGVSEKLIYDKHPEVFDRLGMFNAKYADYAPHSESYAALVARVSGFVEDLKQQFADQSVLLICHGMTTRAIFAAIFNVDVAEFGIVQNVTLNQIHLDEKDHFKPRLNCYNNRV</sequence>
<dbReference type="InterPro" id="IPR050275">
    <property type="entry name" value="PGM_Phosphatase"/>
</dbReference>
<feature type="active site" description="Proton donor/acceptor" evidence="1">
    <location>
        <position position="81"/>
    </location>
</feature>
<evidence type="ECO:0000256" key="2">
    <source>
        <dbReference type="PIRSR" id="PIRSR613078-2"/>
    </source>
</evidence>
<reference evidence="3" key="1">
    <citation type="journal article" date="2023" name="PeerJ">
        <title>Selection and evaluation of lactic acid bacteria from chicken feces in Thailand as potential probiotics.</title>
        <authorList>
            <person name="Khurajog B."/>
            <person name="Disastra Y."/>
            <person name="Lawwyne L.D."/>
            <person name="Sirichokchatchawan W."/>
            <person name="Niyomtham W."/>
            <person name="Yindee J."/>
            <person name="Hampson D.J."/>
            <person name="Prapasarakul N."/>
        </authorList>
    </citation>
    <scope>NUCLEOTIDE SEQUENCE</scope>
    <source>
        <strain evidence="3">BF9</strain>
    </source>
</reference>
<comment type="caution">
    <text evidence="3">The sequence shown here is derived from an EMBL/GenBank/DDBJ whole genome shotgun (WGS) entry which is preliminary data.</text>
</comment>
<reference evidence="3" key="2">
    <citation type="submission" date="2023-10" db="EMBL/GenBank/DDBJ databases">
        <authorList>
            <person name="Khurajog B."/>
        </authorList>
    </citation>
    <scope>NUCLEOTIDE SEQUENCE</scope>
    <source>
        <strain evidence="3">BF9</strain>
    </source>
</reference>
<proteinExistence type="predicted"/>
<feature type="binding site" evidence="2">
    <location>
        <begin position="7"/>
        <end position="14"/>
    </location>
    <ligand>
        <name>substrate</name>
    </ligand>
</feature>
<feature type="active site" description="Tele-phosphohistidine intermediate" evidence="1">
    <location>
        <position position="8"/>
    </location>
</feature>
<dbReference type="AlphaFoldDB" id="A0AAN5Y9Q4"/>
<evidence type="ECO:0000313" key="4">
    <source>
        <dbReference type="Proteomes" id="UP001280897"/>
    </source>
</evidence>
<dbReference type="RefSeq" id="WP_002829559.1">
    <property type="nucleotide sequence ID" value="NZ_BMWN01000002.1"/>
</dbReference>
<protein>
    <submittedName>
        <fullName evidence="3">Histidine phosphatase family protein</fullName>
        <ecNumber evidence="3">3.1.3.-</ecNumber>
    </submittedName>
</protein>
<evidence type="ECO:0000313" key="3">
    <source>
        <dbReference type="EMBL" id="MDV2620818.1"/>
    </source>
</evidence>